<name>A0A8S5R8V3_9VIRU</name>
<feature type="region of interest" description="Disordered" evidence="3">
    <location>
        <begin position="84"/>
        <end position="124"/>
    </location>
</feature>
<protein>
    <submittedName>
        <fullName evidence="4">Single strand binding protein</fullName>
    </submittedName>
</protein>
<organism evidence="4">
    <name type="scientific">virus sp. ctDYl1</name>
    <dbReference type="NCBI Taxonomy" id="2826795"/>
    <lineage>
        <taxon>Viruses</taxon>
    </lineage>
</organism>
<evidence type="ECO:0000256" key="2">
    <source>
        <dbReference type="PROSITE-ProRule" id="PRU00252"/>
    </source>
</evidence>
<evidence type="ECO:0000256" key="3">
    <source>
        <dbReference type="SAM" id="MobiDB-lite"/>
    </source>
</evidence>
<evidence type="ECO:0000256" key="1">
    <source>
        <dbReference type="ARBA" id="ARBA00023125"/>
    </source>
</evidence>
<dbReference type="InterPro" id="IPR000424">
    <property type="entry name" value="Primosome_PriB/ssb"/>
</dbReference>
<reference evidence="4" key="1">
    <citation type="journal article" date="2021" name="Proc. Natl. Acad. Sci. U.S.A.">
        <title>A Catalog of Tens of Thousands of Viruses from Human Metagenomes Reveals Hidden Associations with Chronic Diseases.</title>
        <authorList>
            <person name="Tisza M.J."/>
            <person name="Buck C.B."/>
        </authorList>
    </citation>
    <scope>NUCLEOTIDE SEQUENCE</scope>
    <source>
        <strain evidence="4">CtDYl1</strain>
    </source>
</reference>
<evidence type="ECO:0000313" key="4">
    <source>
        <dbReference type="EMBL" id="DAE27824.1"/>
    </source>
</evidence>
<dbReference type="Pfam" id="PF00436">
    <property type="entry name" value="SSB"/>
    <property type="match status" value="1"/>
</dbReference>
<proteinExistence type="predicted"/>
<dbReference type="PROSITE" id="PS50935">
    <property type="entry name" value="SSB"/>
    <property type="match status" value="1"/>
</dbReference>
<keyword evidence="1 2" id="KW-0238">DNA-binding</keyword>
<dbReference type="Gene3D" id="2.40.50.140">
    <property type="entry name" value="Nucleic acid-binding proteins"/>
    <property type="match status" value="1"/>
</dbReference>
<dbReference type="GO" id="GO:0003697">
    <property type="term" value="F:single-stranded DNA binding"/>
    <property type="evidence" value="ECO:0007669"/>
    <property type="project" value="InterPro"/>
</dbReference>
<accession>A0A8S5R8V3</accession>
<dbReference type="InterPro" id="IPR012340">
    <property type="entry name" value="NA-bd_OB-fold"/>
</dbReference>
<dbReference type="CDD" id="cd04496">
    <property type="entry name" value="SSB_OBF"/>
    <property type="match status" value="1"/>
</dbReference>
<dbReference type="EMBL" id="BK015846">
    <property type="protein sequence ID" value="DAE27824.1"/>
    <property type="molecule type" value="Genomic_DNA"/>
</dbReference>
<sequence length="124" mass="14096">MGTNDTKIARYILAVERRVKKNTERKSDFIACVCLGKNAEFAEKYLKKGTKVNVRGEWQTGNYTNKNGEKVYSNDCLIAEHEFAERKSQSPQTQETDTRPVPPPEPSFMDVPDLGGMEDEFPFS</sequence>
<dbReference type="SUPFAM" id="SSF50249">
    <property type="entry name" value="Nucleic acid-binding proteins"/>
    <property type="match status" value="1"/>
</dbReference>